<dbReference type="Proteomes" id="UP001500280">
    <property type="component" value="Unassembled WGS sequence"/>
</dbReference>
<feature type="transmembrane region" description="Helical" evidence="1">
    <location>
        <begin position="31"/>
        <end position="47"/>
    </location>
</feature>
<keyword evidence="1" id="KW-0812">Transmembrane</keyword>
<dbReference type="RefSeq" id="WP_344165299.1">
    <property type="nucleotide sequence ID" value="NZ_BAAANF010000033.1"/>
</dbReference>
<reference evidence="2 3" key="1">
    <citation type="journal article" date="2019" name="Int. J. Syst. Evol. Microbiol.">
        <title>The Global Catalogue of Microorganisms (GCM) 10K type strain sequencing project: providing services to taxonomists for standard genome sequencing and annotation.</title>
        <authorList>
            <consortium name="The Broad Institute Genomics Platform"/>
            <consortium name="The Broad Institute Genome Sequencing Center for Infectious Disease"/>
            <person name="Wu L."/>
            <person name="Ma J."/>
        </authorList>
    </citation>
    <scope>NUCLEOTIDE SEQUENCE [LARGE SCALE GENOMIC DNA]</scope>
    <source>
        <strain evidence="2 3">JCM 14307</strain>
    </source>
</reference>
<keyword evidence="3" id="KW-1185">Reference proteome</keyword>
<evidence type="ECO:0000256" key="1">
    <source>
        <dbReference type="SAM" id="Phobius"/>
    </source>
</evidence>
<keyword evidence="1" id="KW-1133">Transmembrane helix</keyword>
<dbReference type="EMBL" id="BAAANF010000033">
    <property type="protein sequence ID" value="GAA1720108.1"/>
    <property type="molecule type" value="Genomic_DNA"/>
</dbReference>
<keyword evidence="1" id="KW-0472">Membrane</keyword>
<evidence type="ECO:0008006" key="4">
    <source>
        <dbReference type="Google" id="ProtNLM"/>
    </source>
</evidence>
<organism evidence="2 3">
    <name type="scientific">Kribbella yunnanensis</name>
    <dbReference type="NCBI Taxonomy" id="190194"/>
    <lineage>
        <taxon>Bacteria</taxon>
        <taxon>Bacillati</taxon>
        <taxon>Actinomycetota</taxon>
        <taxon>Actinomycetes</taxon>
        <taxon>Propionibacteriales</taxon>
        <taxon>Kribbellaceae</taxon>
        <taxon>Kribbella</taxon>
    </lineage>
</organism>
<feature type="transmembrane region" description="Helical" evidence="1">
    <location>
        <begin position="82"/>
        <end position="100"/>
    </location>
</feature>
<accession>A0ABN2J8L6</accession>
<comment type="caution">
    <text evidence="2">The sequence shown here is derived from an EMBL/GenBank/DDBJ whole genome shotgun (WGS) entry which is preliminary data.</text>
</comment>
<sequence length="109" mass="10601">MKERATGLAWCAVGMPSRAGAVIVTVLNRVLGVAGVVVLLGGIALGFRSVSSSGTVCGSAFRTAAGITPMTCDSALSSAGTLVTVVIAVGVALLVGAIAVKKISARAGD</sequence>
<name>A0ABN2J8L6_9ACTN</name>
<protein>
    <recommendedName>
        <fullName evidence="4">LPXTG cell wall anchor domain-containing protein</fullName>
    </recommendedName>
</protein>
<evidence type="ECO:0000313" key="3">
    <source>
        <dbReference type="Proteomes" id="UP001500280"/>
    </source>
</evidence>
<evidence type="ECO:0000313" key="2">
    <source>
        <dbReference type="EMBL" id="GAA1720108.1"/>
    </source>
</evidence>
<gene>
    <name evidence="2" type="ORF">GCM10009745_81490</name>
</gene>
<proteinExistence type="predicted"/>